<dbReference type="AlphaFoldDB" id="A0A225VTM1"/>
<dbReference type="OrthoDB" id="117394at2759"/>
<reference evidence="2" key="1">
    <citation type="submission" date="2017-03" db="EMBL/GenBank/DDBJ databases">
        <title>Phytopthora megakarya and P. palmivora, two closely related causual agents of cacao black pod achieved similar genome size and gene model numbers by different mechanisms.</title>
        <authorList>
            <person name="Ali S."/>
            <person name="Shao J."/>
            <person name="Larry D.J."/>
            <person name="Kronmiller B."/>
            <person name="Shen D."/>
            <person name="Strem M.D."/>
            <person name="Melnick R.L."/>
            <person name="Guiltinan M.J."/>
            <person name="Tyler B.M."/>
            <person name="Meinhardt L.W."/>
            <person name="Bailey B.A."/>
        </authorList>
    </citation>
    <scope>NUCLEOTIDE SEQUENCE [LARGE SCALE GENOMIC DNA]</scope>
    <source>
        <strain evidence="2">zdho120</strain>
    </source>
</reference>
<sequence>MHVYKTTKPRQSNFDSQETTVQLAQSSETSQTIDSRGIPTSVAYIRQNGSATVWNHMRKLKIPIKSARKNTIFTHICILCADDLNAKNSRDPELWRGALFRIPHSSNAWKHMKKIHNTHAVFESKIKGDIRRAEKAIIADEELVASVLGKRTVPNCDEKPICEVIQASSCDRSQTADVTQHASQTSGGYRRISDHFRLNSRQIGTTIF</sequence>
<dbReference type="EMBL" id="NBNE01003361">
    <property type="protein sequence ID" value="OWZ07880.1"/>
    <property type="molecule type" value="Genomic_DNA"/>
</dbReference>
<protein>
    <submittedName>
        <fullName evidence="1">Uncharacterized protein</fullName>
    </submittedName>
</protein>
<gene>
    <name evidence="1" type="ORF">PHMEG_00019662</name>
</gene>
<comment type="caution">
    <text evidence="1">The sequence shown here is derived from an EMBL/GenBank/DDBJ whole genome shotgun (WGS) entry which is preliminary data.</text>
</comment>
<accession>A0A225VTM1</accession>
<proteinExistence type="predicted"/>
<evidence type="ECO:0000313" key="2">
    <source>
        <dbReference type="Proteomes" id="UP000198211"/>
    </source>
</evidence>
<evidence type="ECO:0000313" key="1">
    <source>
        <dbReference type="EMBL" id="OWZ07880.1"/>
    </source>
</evidence>
<name>A0A225VTM1_9STRA</name>
<dbReference type="Proteomes" id="UP000198211">
    <property type="component" value="Unassembled WGS sequence"/>
</dbReference>
<keyword evidence="2" id="KW-1185">Reference proteome</keyword>
<organism evidence="1 2">
    <name type="scientific">Phytophthora megakarya</name>
    <dbReference type="NCBI Taxonomy" id="4795"/>
    <lineage>
        <taxon>Eukaryota</taxon>
        <taxon>Sar</taxon>
        <taxon>Stramenopiles</taxon>
        <taxon>Oomycota</taxon>
        <taxon>Peronosporomycetes</taxon>
        <taxon>Peronosporales</taxon>
        <taxon>Peronosporaceae</taxon>
        <taxon>Phytophthora</taxon>
    </lineage>
</organism>